<keyword evidence="1" id="KW-0812">Transmembrane</keyword>
<keyword evidence="1" id="KW-1133">Transmembrane helix</keyword>
<evidence type="ECO:0000256" key="1">
    <source>
        <dbReference type="SAM" id="Phobius"/>
    </source>
</evidence>
<reference evidence="2 3" key="1">
    <citation type="submission" date="2024-07" db="EMBL/GenBank/DDBJ databases">
        <title>Section-level genome sequencing and comparative genomics of Aspergillus sections Usti and Cavernicolus.</title>
        <authorList>
            <consortium name="Lawrence Berkeley National Laboratory"/>
            <person name="Nybo J.L."/>
            <person name="Vesth T.C."/>
            <person name="Theobald S."/>
            <person name="Frisvad J.C."/>
            <person name="Larsen T.O."/>
            <person name="Kjaerboelling I."/>
            <person name="Rothschild-Mancinelli K."/>
            <person name="Lyhne E.K."/>
            <person name="Kogle M.E."/>
            <person name="Barry K."/>
            <person name="Clum A."/>
            <person name="Na H."/>
            <person name="Ledsgaard L."/>
            <person name="Lin J."/>
            <person name="Lipzen A."/>
            <person name="Kuo A."/>
            <person name="Riley R."/>
            <person name="Mondo S."/>
            <person name="Labutti K."/>
            <person name="Haridas S."/>
            <person name="Pangalinan J."/>
            <person name="Salamov A.A."/>
            <person name="Simmons B.A."/>
            <person name="Magnuson J.K."/>
            <person name="Chen J."/>
            <person name="Drula E."/>
            <person name="Henrissat B."/>
            <person name="Wiebenga A."/>
            <person name="Lubbers R.J."/>
            <person name="Gomes A.C."/>
            <person name="Makela M.R."/>
            <person name="Stajich J."/>
            <person name="Grigoriev I.V."/>
            <person name="Mortensen U.H."/>
            <person name="De Vries R.P."/>
            <person name="Baker S.E."/>
            <person name="Andersen M.R."/>
        </authorList>
    </citation>
    <scope>NUCLEOTIDE SEQUENCE [LARGE SCALE GENOMIC DNA]</scope>
    <source>
        <strain evidence="2 3">CBS 588.65</strain>
    </source>
</reference>
<organism evidence="2 3">
    <name type="scientific">Aspergillus granulosus</name>
    <dbReference type="NCBI Taxonomy" id="176169"/>
    <lineage>
        <taxon>Eukaryota</taxon>
        <taxon>Fungi</taxon>
        <taxon>Dikarya</taxon>
        <taxon>Ascomycota</taxon>
        <taxon>Pezizomycotina</taxon>
        <taxon>Eurotiomycetes</taxon>
        <taxon>Eurotiomycetidae</taxon>
        <taxon>Eurotiales</taxon>
        <taxon>Aspergillaceae</taxon>
        <taxon>Aspergillus</taxon>
        <taxon>Aspergillus subgen. Nidulantes</taxon>
    </lineage>
</organism>
<accession>A0ABR4I4F7</accession>
<keyword evidence="3" id="KW-1185">Reference proteome</keyword>
<sequence>MLSRLLLELVDAIADLLPQHSVWLLNLVSIILYTALFPRLHRAITFRASNKYALNTLNISLFLGDCSNYRAGKILHYTRQLTVKAPIHIAWFHHCVYNSNFFSPAILPRELILESLQKPTAYRGFLESLLF</sequence>
<proteinExistence type="predicted"/>
<gene>
    <name evidence="2" type="ORF">BJX63DRAFT_417665</name>
</gene>
<dbReference type="Proteomes" id="UP001610334">
    <property type="component" value="Unassembled WGS sequence"/>
</dbReference>
<protein>
    <submittedName>
        <fullName evidence="2">Uncharacterized protein</fullName>
    </submittedName>
</protein>
<evidence type="ECO:0000313" key="2">
    <source>
        <dbReference type="EMBL" id="KAL2822633.1"/>
    </source>
</evidence>
<comment type="caution">
    <text evidence="2">The sequence shown here is derived from an EMBL/GenBank/DDBJ whole genome shotgun (WGS) entry which is preliminary data.</text>
</comment>
<name>A0ABR4I4F7_9EURO</name>
<keyword evidence="1" id="KW-0472">Membrane</keyword>
<dbReference type="EMBL" id="JBFXLT010000002">
    <property type="protein sequence ID" value="KAL2822633.1"/>
    <property type="molecule type" value="Genomic_DNA"/>
</dbReference>
<evidence type="ECO:0000313" key="3">
    <source>
        <dbReference type="Proteomes" id="UP001610334"/>
    </source>
</evidence>
<feature type="transmembrane region" description="Helical" evidence="1">
    <location>
        <begin position="20"/>
        <end position="37"/>
    </location>
</feature>